<organism evidence="5">
    <name type="scientific">Nocardia globerula</name>
    <dbReference type="NCBI Taxonomy" id="1818"/>
    <lineage>
        <taxon>Bacteria</taxon>
        <taxon>Bacillati</taxon>
        <taxon>Actinomycetota</taxon>
        <taxon>Actinomycetes</taxon>
        <taxon>Mycobacteriales</taxon>
        <taxon>Nocardiaceae</taxon>
        <taxon>Nocardia</taxon>
    </lineage>
</organism>
<dbReference type="Pfam" id="PF20789">
    <property type="entry name" value="4HBT_3C"/>
    <property type="match status" value="1"/>
</dbReference>
<name>A0A652YHR5_NOCGL</name>
<dbReference type="EMBL" id="VNIQ01000013">
    <property type="protein sequence ID" value="TYQ00670.1"/>
    <property type="molecule type" value="Genomic_DNA"/>
</dbReference>
<dbReference type="GO" id="GO:0006637">
    <property type="term" value="P:acyl-CoA metabolic process"/>
    <property type="evidence" value="ECO:0007669"/>
    <property type="project" value="InterPro"/>
</dbReference>
<evidence type="ECO:0000259" key="4">
    <source>
        <dbReference type="Pfam" id="PF20789"/>
    </source>
</evidence>
<proteinExistence type="inferred from homology"/>
<comment type="caution">
    <text evidence="5">The sequence shown here is derived from an EMBL/GenBank/DDBJ whole genome shotgun (WGS) entry which is preliminary data.</text>
</comment>
<reference evidence="5" key="1">
    <citation type="submission" date="2019-07" db="EMBL/GenBank/DDBJ databases">
        <title>Genomic Encyclopedia of Type Strains, Phase IV (KMG-IV): sequencing the most valuable type-strain genomes for metagenomic binning, comparative biology and taxonomic classification.</title>
        <authorList>
            <person name="Goeker M."/>
        </authorList>
    </citation>
    <scope>NUCLEOTIDE SEQUENCE</scope>
    <source>
        <strain evidence="5">DSM 44596</strain>
    </source>
</reference>
<feature type="domain" description="Acyl-CoA thioesterase-like C-terminal" evidence="4">
    <location>
        <begin position="160"/>
        <end position="294"/>
    </location>
</feature>
<sequence>MPHPLATPALASLSRPPVSSILELAQLDSNSFRGESHTGVRRVYGGQTLGQSLLAAGRTIEHEHHPHSLHANFVHPGRSDLPVDYHVERVRDGASFTTRHVRAVQGGRTLLLATASFQRDEEGLRHQDIEPSPVPPLPEDLPHFQDSLTISEAAEANWLPPLMAGVGIEFRFPEKYPRLACRRGENGPPRQRAWIRTLEPLGDERLIHAAGFAYCSDLFLLSATLPPHARHIDTPGLQLASMNHAVWLHAPFRSDEWHLYEQHGYWMGGGRGISTGRLFDRKGTLVASTTQEGLLRFPL</sequence>
<dbReference type="InterPro" id="IPR049450">
    <property type="entry name" value="ACOT8-like_C"/>
</dbReference>
<evidence type="ECO:0000259" key="3">
    <source>
        <dbReference type="Pfam" id="PF13622"/>
    </source>
</evidence>
<dbReference type="InterPro" id="IPR029069">
    <property type="entry name" value="HotDog_dom_sf"/>
</dbReference>
<comment type="similarity">
    <text evidence="1">Belongs to the C/M/P thioester hydrolase family.</text>
</comment>
<dbReference type="SUPFAM" id="SSF54637">
    <property type="entry name" value="Thioesterase/thiol ester dehydrase-isomerase"/>
    <property type="match status" value="2"/>
</dbReference>
<dbReference type="AlphaFoldDB" id="A0A652YHR5"/>
<gene>
    <name evidence="5" type="ORF">FNL38_11336</name>
</gene>
<dbReference type="PANTHER" id="PTHR11066:SF34">
    <property type="entry name" value="ACYL-COENZYME A THIOESTERASE 8"/>
    <property type="match status" value="1"/>
</dbReference>
<keyword evidence="2" id="KW-0378">Hydrolase</keyword>
<dbReference type="CDD" id="cd03445">
    <property type="entry name" value="Thioesterase_II_repeat2"/>
    <property type="match status" value="1"/>
</dbReference>
<dbReference type="Gene3D" id="2.40.160.210">
    <property type="entry name" value="Acyl-CoA thioesterase, double hotdog domain"/>
    <property type="match status" value="1"/>
</dbReference>
<feature type="domain" description="Acyl-CoA thioesterase-like N-terminal HotDog" evidence="3">
    <location>
        <begin position="41"/>
        <end position="118"/>
    </location>
</feature>
<dbReference type="InterPro" id="IPR042171">
    <property type="entry name" value="Acyl-CoA_hotdog"/>
</dbReference>
<dbReference type="InterPro" id="IPR049449">
    <property type="entry name" value="TesB_ACOT8-like_N"/>
</dbReference>
<dbReference type="CDD" id="cd03444">
    <property type="entry name" value="Thioesterase_II_repeat1"/>
    <property type="match status" value="1"/>
</dbReference>
<evidence type="ECO:0000256" key="1">
    <source>
        <dbReference type="ARBA" id="ARBA00006538"/>
    </source>
</evidence>
<dbReference type="InterPro" id="IPR003703">
    <property type="entry name" value="Acyl_CoA_thio"/>
</dbReference>
<dbReference type="GO" id="GO:0047617">
    <property type="term" value="F:fatty acyl-CoA hydrolase activity"/>
    <property type="evidence" value="ECO:0007669"/>
    <property type="project" value="InterPro"/>
</dbReference>
<dbReference type="Pfam" id="PF13622">
    <property type="entry name" value="4HBT_3"/>
    <property type="match status" value="1"/>
</dbReference>
<evidence type="ECO:0000313" key="5">
    <source>
        <dbReference type="EMBL" id="TYQ00670.1"/>
    </source>
</evidence>
<evidence type="ECO:0000256" key="2">
    <source>
        <dbReference type="ARBA" id="ARBA00022801"/>
    </source>
</evidence>
<dbReference type="PANTHER" id="PTHR11066">
    <property type="entry name" value="ACYL-COA THIOESTERASE"/>
    <property type="match status" value="1"/>
</dbReference>
<protein>
    <submittedName>
        <fullName evidence="5">Acyl-CoA thioesterase-2</fullName>
    </submittedName>
</protein>
<dbReference type="GO" id="GO:0009062">
    <property type="term" value="P:fatty acid catabolic process"/>
    <property type="evidence" value="ECO:0007669"/>
    <property type="project" value="TreeGrafter"/>
</dbReference>
<accession>A0A652YHR5</accession>